<feature type="binding site" evidence="8">
    <location>
        <position position="43"/>
    </location>
    <ligand>
        <name>Na(+)</name>
        <dbReference type="ChEBI" id="CHEBI:29101"/>
        <label>1</label>
    </ligand>
</feature>
<evidence type="ECO:0000256" key="7">
    <source>
        <dbReference type="ARBA" id="ARBA00023180"/>
    </source>
</evidence>
<evidence type="ECO:0000256" key="1">
    <source>
        <dbReference type="ARBA" id="ARBA00004141"/>
    </source>
</evidence>
<name>A0A2T7PMP6_POMCA</name>
<feature type="region of interest" description="Disordered" evidence="11">
    <location>
        <begin position="1"/>
        <end position="26"/>
    </location>
</feature>
<dbReference type="PROSITE" id="PS00610">
    <property type="entry name" value="NA_NEUROTRAN_SYMP_1"/>
    <property type="match status" value="1"/>
</dbReference>
<dbReference type="GO" id="GO:0046872">
    <property type="term" value="F:metal ion binding"/>
    <property type="evidence" value="ECO:0007669"/>
    <property type="project" value="UniProtKB-KW"/>
</dbReference>
<feature type="transmembrane region" description="Helical" evidence="12">
    <location>
        <begin position="458"/>
        <end position="481"/>
    </location>
</feature>
<feature type="transmembrane region" description="Helical" evidence="12">
    <location>
        <begin position="357"/>
        <end position="381"/>
    </location>
</feature>
<evidence type="ECO:0000256" key="11">
    <source>
        <dbReference type="SAM" id="MobiDB-lite"/>
    </source>
</evidence>
<keyword evidence="14" id="KW-1185">Reference proteome</keyword>
<dbReference type="AlphaFoldDB" id="A0A2T7PMP6"/>
<dbReference type="GO" id="GO:0005886">
    <property type="term" value="C:plasma membrane"/>
    <property type="evidence" value="ECO:0007669"/>
    <property type="project" value="TreeGrafter"/>
</dbReference>
<feature type="binding site" evidence="8">
    <location>
        <position position="331"/>
    </location>
    <ligand>
        <name>Na(+)</name>
        <dbReference type="ChEBI" id="CHEBI:29101"/>
        <label>1</label>
    </ligand>
</feature>
<evidence type="ECO:0000256" key="4">
    <source>
        <dbReference type="ARBA" id="ARBA00022692"/>
    </source>
</evidence>
<accession>A0A2T7PMP6</accession>
<keyword evidence="7" id="KW-0325">Glycoprotein</keyword>
<comment type="subcellular location">
    <subcellularLocation>
        <location evidence="1">Membrane</location>
        <topology evidence="1">Multi-pass membrane protein</topology>
    </subcellularLocation>
</comment>
<proteinExistence type="inferred from homology"/>
<dbReference type="Proteomes" id="UP000245119">
    <property type="component" value="Linkage Group LG3"/>
</dbReference>
<keyword evidence="9" id="KW-1015">Disulfide bond</keyword>
<evidence type="ECO:0000256" key="5">
    <source>
        <dbReference type="ARBA" id="ARBA00022989"/>
    </source>
</evidence>
<feature type="binding site" evidence="8">
    <location>
        <position position="44"/>
    </location>
    <ligand>
        <name>Na(+)</name>
        <dbReference type="ChEBI" id="CHEBI:29101"/>
        <label>2</label>
    </ligand>
</feature>
<sequence>MDTDSTNSSSVSSSNGLKPTQAQHERGGWGGKLDFILTCIGYAVGLGNIWRFPYLCYKSGGGAFFIPYTMFLLMCGLPLFFMEVSCGQFSSLSPVPIWKICPMFKGVGIGMVMVSSIVCIYYNVIIAWTIYYLFLSFRATLPWSTCKNEWNTQSCLDTSQLFAEEMSQNRTASNSSTLYALASILEVASPYPDMAANSSEQSAPLAISMAANLTAPSGRKAMSASEEFWQHHVLKLSSGIEELGEVRWQLLICLALSWLFVFLCLFKGVKILGKVMHFAAPFPYLVLTVLLIRGVTLPGAIDGIKFYIIPRFEELTKFQVWGDAALQIFYSVGMAWGGVITMASYNRFNNNAYRDAMIVPFVNCGTSVFAGFVIFSVLGFMAHEANSTVDQIVTQGPGLTFVAYPEAVSKMPIAPLWSILFFLMLFVVGLDSQFGMFETMLSSLIDEFPHLLRGRKTLLTAVTCFVEFLLGIPCICQGGIYVLQTMDWYCSSFSLMIISFVECVAISWIYGMDQFMKDIELMIGFKPCRFWTYMWKFVTPTVVLFIWVFSVTTLGPVTYGSYTYPTWAIIMGWTIGVSSMLPIPIYALYRLTGEKGSISERVRKLWTPAPDWGPKLPEHRKLYLASRGIMNMDSLEPLKKKSPDSFKGFVGQMQHEEV</sequence>
<gene>
    <name evidence="13" type="ORF">C0Q70_05968</name>
</gene>
<feature type="binding site" evidence="8">
    <location>
        <position position="432"/>
    </location>
    <ligand>
        <name>Na(+)</name>
        <dbReference type="ChEBI" id="CHEBI:29101"/>
        <label>1</label>
    </ligand>
</feature>
<dbReference type="PRINTS" id="PR00176">
    <property type="entry name" value="NANEUSMPORT"/>
</dbReference>
<feature type="transmembrane region" description="Helical" evidence="12">
    <location>
        <begin position="33"/>
        <end position="52"/>
    </location>
</feature>
<evidence type="ECO:0000256" key="6">
    <source>
        <dbReference type="ARBA" id="ARBA00023136"/>
    </source>
</evidence>
<keyword evidence="8" id="KW-0915">Sodium</keyword>
<evidence type="ECO:0000313" key="13">
    <source>
        <dbReference type="EMBL" id="PVD34691.1"/>
    </source>
</evidence>
<feature type="transmembrane region" description="Helical" evidence="12">
    <location>
        <begin position="493"/>
        <end position="512"/>
    </location>
</feature>
<dbReference type="PANTHER" id="PTHR11616">
    <property type="entry name" value="SODIUM/CHLORIDE DEPENDENT TRANSPORTER"/>
    <property type="match status" value="1"/>
</dbReference>
<organism evidence="13 14">
    <name type="scientific">Pomacea canaliculata</name>
    <name type="common">Golden apple snail</name>
    <dbReference type="NCBI Taxonomy" id="400727"/>
    <lineage>
        <taxon>Eukaryota</taxon>
        <taxon>Metazoa</taxon>
        <taxon>Spiralia</taxon>
        <taxon>Lophotrochozoa</taxon>
        <taxon>Mollusca</taxon>
        <taxon>Gastropoda</taxon>
        <taxon>Caenogastropoda</taxon>
        <taxon>Architaenioglossa</taxon>
        <taxon>Ampullarioidea</taxon>
        <taxon>Ampullariidae</taxon>
        <taxon>Pomacea</taxon>
    </lineage>
</organism>
<feature type="transmembrane region" description="Helical" evidence="12">
    <location>
        <begin position="278"/>
        <end position="301"/>
    </location>
</feature>
<keyword evidence="8" id="KW-0479">Metal-binding</keyword>
<feature type="compositionally biased region" description="Low complexity" evidence="11">
    <location>
        <begin position="1"/>
        <end position="15"/>
    </location>
</feature>
<evidence type="ECO:0000256" key="8">
    <source>
        <dbReference type="PIRSR" id="PIRSR600175-1"/>
    </source>
</evidence>
<feature type="binding site" evidence="8">
    <location>
        <position position="431"/>
    </location>
    <ligand>
        <name>Na(+)</name>
        <dbReference type="ChEBI" id="CHEBI:29101"/>
        <label>1</label>
    </ligand>
</feature>
<dbReference type="InterPro" id="IPR037272">
    <property type="entry name" value="SNS_sf"/>
</dbReference>
<evidence type="ECO:0000256" key="12">
    <source>
        <dbReference type="SAM" id="Phobius"/>
    </source>
</evidence>
<keyword evidence="3 10" id="KW-0813">Transport</keyword>
<dbReference type="SUPFAM" id="SSF161070">
    <property type="entry name" value="SNF-like"/>
    <property type="match status" value="1"/>
</dbReference>
<feature type="binding site" evidence="8">
    <location>
        <position position="48"/>
    </location>
    <ligand>
        <name>Na(+)</name>
        <dbReference type="ChEBI" id="CHEBI:29101"/>
        <label>1</label>
    </ligand>
</feature>
<dbReference type="Pfam" id="PF00209">
    <property type="entry name" value="SNF"/>
    <property type="match status" value="2"/>
</dbReference>
<keyword evidence="4 10" id="KW-0812">Transmembrane</keyword>
<reference evidence="13 14" key="1">
    <citation type="submission" date="2018-04" db="EMBL/GenBank/DDBJ databases">
        <title>The genome of golden apple snail Pomacea canaliculata provides insight into stress tolerance and invasive adaptation.</title>
        <authorList>
            <person name="Liu C."/>
            <person name="Liu B."/>
            <person name="Ren Y."/>
            <person name="Zhang Y."/>
            <person name="Wang H."/>
            <person name="Li S."/>
            <person name="Jiang F."/>
            <person name="Yin L."/>
            <person name="Zhang G."/>
            <person name="Qian W."/>
            <person name="Fan W."/>
        </authorList>
    </citation>
    <scope>NUCLEOTIDE SEQUENCE [LARGE SCALE GENOMIC DNA]</scope>
    <source>
        <strain evidence="13">SZHN2017</strain>
        <tissue evidence="13">Muscle</tissue>
    </source>
</reference>
<evidence type="ECO:0000256" key="2">
    <source>
        <dbReference type="ARBA" id="ARBA00006459"/>
    </source>
</evidence>
<comment type="similarity">
    <text evidence="2 10">Belongs to the sodium:neurotransmitter symporter (SNF) (TC 2.A.22) family.</text>
</comment>
<dbReference type="OMA" id="FMAHEIG"/>
<keyword evidence="10" id="KW-0769">Symport</keyword>
<feature type="transmembrane region" description="Helical" evidence="12">
    <location>
        <begin position="64"/>
        <end position="86"/>
    </location>
</feature>
<keyword evidence="6 12" id="KW-0472">Membrane</keyword>
<feature type="transmembrane region" description="Helical" evidence="12">
    <location>
        <begin position="416"/>
        <end position="437"/>
    </location>
</feature>
<dbReference type="GO" id="GO:0005283">
    <property type="term" value="F:amino acid:sodium symporter activity"/>
    <property type="evidence" value="ECO:0007669"/>
    <property type="project" value="TreeGrafter"/>
</dbReference>
<feature type="transmembrane region" description="Helical" evidence="12">
    <location>
        <begin position="324"/>
        <end position="345"/>
    </location>
</feature>
<evidence type="ECO:0000256" key="3">
    <source>
        <dbReference type="ARBA" id="ARBA00022448"/>
    </source>
</evidence>
<feature type="transmembrane region" description="Helical" evidence="12">
    <location>
        <begin position="107"/>
        <end position="134"/>
    </location>
</feature>
<feature type="transmembrane region" description="Helical" evidence="12">
    <location>
        <begin position="533"/>
        <end position="555"/>
    </location>
</feature>
<feature type="transmembrane region" description="Helical" evidence="12">
    <location>
        <begin position="567"/>
        <end position="589"/>
    </location>
</feature>
<keyword evidence="5 12" id="KW-1133">Transmembrane helix</keyword>
<feature type="disulfide bond" evidence="9">
    <location>
        <begin position="146"/>
        <end position="155"/>
    </location>
</feature>
<comment type="caution">
    <text evidence="13">The sequence shown here is derived from an EMBL/GenBank/DDBJ whole genome shotgun (WGS) entry which is preliminary data.</text>
</comment>
<evidence type="ECO:0000313" key="14">
    <source>
        <dbReference type="Proteomes" id="UP000245119"/>
    </source>
</evidence>
<dbReference type="OrthoDB" id="6581954at2759"/>
<feature type="binding site" evidence="8">
    <location>
        <position position="363"/>
    </location>
    <ligand>
        <name>Na(+)</name>
        <dbReference type="ChEBI" id="CHEBI:29101"/>
        <label>1</label>
    </ligand>
</feature>
<feature type="binding site" evidence="8">
    <location>
        <position position="41"/>
    </location>
    <ligand>
        <name>Na(+)</name>
        <dbReference type="ChEBI" id="CHEBI:29101"/>
        <label>1</label>
    </ligand>
</feature>
<protein>
    <recommendedName>
        <fullName evidence="10">Transporter</fullName>
    </recommendedName>
</protein>
<dbReference type="GO" id="GO:0089718">
    <property type="term" value="P:amino acid import across plasma membrane"/>
    <property type="evidence" value="ECO:0007669"/>
    <property type="project" value="TreeGrafter"/>
</dbReference>
<dbReference type="PANTHER" id="PTHR11616:SF321">
    <property type="entry name" value="SODIUM-DEPENDENT NUTRIENT AMINO ACID TRANSPORTER 1-RELATED"/>
    <property type="match status" value="1"/>
</dbReference>
<dbReference type="PROSITE" id="PS50267">
    <property type="entry name" value="NA_NEUROTRAN_SYMP_3"/>
    <property type="match status" value="1"/>
</dbReference>
<evidence type="ECO:0000256" key="9">
    <source>
        <dbReference type="PIRSR" id="PIRSR600175-2"/>
    </source>
</evidence>
<evidence type="ECO:0000256" key="10">
    <source>
        <dbReference type="RuleBase" id="RU003732"/>
    </source>
</evidence>
<dbReference type="InterPro" id="IPR000175">
    <property type="entry name" value="Na/ntran_symport"/>
</dbReference>
<dbReference type="EMBL" id="PZQS01000003">
    <property type="protein sequence ID" value="PVD34691.1"/>
    <property type="molecule type" value="Genomic_DNA"/>
</dbReference>